<sequence length="97" mass="11131">VQRQGGVIHIGSKLIKTSGGSLVIYRGTKMKNGEEKNIFKDLSIRFLLPIENPKNEKSTETAFFLAISDRRLAIFRPDRIRRTLRDSRAWKFRVKGG</sequence>
<organism evidence="1 2">
    <name type="scientific">Pristionchus entomophagus</name>
    <dbReference type="NCBI Taxonomy" id="358040"/>
    <lineage>
        <taxon>Eukaryota</taxon>
        <taxon>Metazoa</taxon>
        <taxon>Ecdysozoa</taxon>
        <taxon>Nematoda</taxon>
        <taxon>Chromadorea</taxon>
        <taxon>Rhabditida</taxon>
        <taxon>Rhabditina</taxon>
        <taxon>Diplogasteromorpha</taxon>
        <taxon>Diplogasteroidea</taxon>
        <taxon>Neodiplogasteridae</taxon>
        <taxon>Pristionchus</taxon>
    </lineage>
</organism>
<dbReference type="AlphaFoldDB" id="A0AAV5TTR3"/>
<reference evidence="1" key="1">
    <citation type="submission" date="2023-10" db="EMBL/GenBank/DDBJ databases">
        <title>Genome assembly of Pristionchus species.</title>
        <authorList>
            <person name="Yoshida K."/>
            <person name="Sommer R.J."/>
        </authorList>
    </citation>
    <scope>NUCLEOTIDE SEQUENCE</scope>
    <source>
        <strain evidence="1">RS0144</strain>
    </source>
</reference>
<proteinExistence type="predicted"/>
<evidence type="ECO:0000313" key="2">
    <source>
        <dbReference type="Proteomes" id="UP001432027"/>
    </source>
</evidence>
<name>A0AAV5TTR3_9BILA</name>
<dbReference type="EMBL" id="BTSX01000004">
    <property type="protein sequence ID" value="GMS97844.1"/>
    <property type="molecule type" value="Genomic_DNA"/>
</dbReference>
<keyword evidence="2" id="KW-1185">Reference proteome</keyword>
<feature type="non-terminal residue" evidence="1">
    <location>
        <position position="1"/>
    </location>
</feature>
<dbReference type="Proteomes" id="UP001432027">
    <property type="component" value="Unassembled WGS sequence"/>
</dbReference>
<accession>A0AAV5TTR3</accession>
<comment type="caution">
    <text evidence="1">The sequence shown here is derived from an EMBL/GenBank/DDBJ whole genome shotgun (WGS) entry which is preliminary data.</text>
</comment>
<protein>
    <submittedName>
        <fullName evidence="1">Uncharacterized protein</fullName>
    </submittedName>
</protein>
<gene>
    <name evidence="1" type="ORF">PENTCL1PPCAC_20019</name>
</gene>
<evidence type="ECO:0000313" key="1">
    <source>
        <dbReference type="EMBL" id="GMS97844.1"/>
    </source>
</evidence>